<dbReference type="Gene3D" id="3.40.50.80">
    <property type="entry name" value="Nucleotide-binding domain of ferredoxin-NADP reductase (FNR) module"/>
    <property type="match status" value="1"/>
</dbReference>
<feature type="domain" description="FAD-binding FR-type" evidence="11">
    <location>
        <begin position="16"/>
        <end position="116"/>
    </location>
</feature>
<dbReference type="InterPro" id="IPR012165">
    <property type="entry name" value="Cyt_c3_hydrogenase_gsu"/>
</dbReference>
<dbReference type="Proteomes" id="UP000237684">
    <property type="component" value="Unassembled WGS sequence"/>
</dbReference>
<dbReference type="GO" id="GO:0051537">
    <property type="term" value="F:2 iron, 2 sulfur cluster binding"/>
    <property type="evidence" value="ECO:0007669"/>
    <property type="project" value="UniProtKB-KW"/>
</dbReference>
<comment type="cofactor">
    <cofactor evidence="10">
        <name>[2Fe-2S] cluster</name>
        <dbReference type="ChEBI" id="CHEBI:190135"/>
    </cofactor>
    <text evidence="10">Binds 1 [2Fe-2S] cluster per subunit.</text>
</comment>
<evidence type="ECO:0000256" key="3">
    <source>
        <dbReference type="ARBA" id="ARBA00022714"/>
    </source>
</evidence>
<dbReference type="GO" id="GO:0046872">
    <property type="term" value="F:metal ion binding"/>
    <property type="evidence" value="ECO:0007669"/>
    <property type="project" value="UniProtKB-KW"/>
</dbReference>
<evidence type="ECO:0000259" key="11">
    <source>
        <dbReference type="PROSITE" id="PS51384"/>
    </source>
</evidence>
<keyword evidence="3 10" id="KW-0001">2Fe-2S</keyword>
<keyword evidence="9" id="KW-0285">Flavoprotein</keyword>
<dbReference type="InterPro" id="IPR017927">
    <property type="entry name" value="FAD-bd_FR_type"/>
</dbReference>
<evidence type="ECO:0000256" key="10">
    <source>
        <dbReference type="PIRSR" id="PIRSR006816-2"/>
    </source>
</evidence>
<comment type="cofactor">
    <cofactor evidence="9">
        <name>FAD</name>
        <dbReference type="ChEBI" id="CHEBI:57692"/>
    </cofactor>
    <text evidence="9">Binds 1 FAD per subunit.</text>
</comment>
<dbReference type="GO" id="GO:0016491">
    <property type="term" value="F:oxidoreductase activity"/>
    <property type="evidence" value="ECO:0007669"/>
    <property type="project" value="InterPro"/>
</dbReference>
<dbReference type="GO" id="GO:0050660">
    <property type="term" value="F:flavin adenine dinucleotide binding"/>
    <property type="evidence" value="ECO:0007669"/>
    <property type="project" value="InterPro"/>
</dbReference>
<feature type="binding site" evidence="10">
    <location>
        <position position="267"/>
    </location>
    <ligand>
        <name>[2Fe-2S] cluster</name>
        <dbReference type="ChEBI" id="CHEBI:190135"/>
    </ligand>
</feature>
<feature type="binding site" evidence="10">
    <location>
        <position position="259"/>
    </location>
    <ligand>
        <name>[2Fe-2S] cluster</name>
        <dbReference type="ChEBI" id="CHEBI:190135"/>
    </ligand>
</feature>
<proteinExistence type="inferred from homology"/>
<dbReference type="Gene3D" id="2.40.30.10">
    <property type="entry name" value="Translation factors"/>
    <property type="match status" value="1"/>
</dbReference>
<keyword evidence="5" id="KW-0249">Electron transport</keyword>
<keyword evidence="9" id="KW-0274">FAD</keyword>
<dbReference type="Gene3D" id="2.10.240.10">
    <property type="entry name" value="Dihydroorotate dehydrogenase, electron transfer subunit"/>
    <property type="match status" value="1"/>
</dbReference>
<comment type="caution">
    <text evidence="12">The sequence shown here is derived from an EMBL/GenBank/DDBJ whole genome shotgun (WGS) entry which is preliminary data.</text>
</comment>
<name>A0A2S8SSF2_9BACT</name>
<evidence type="ECO:0000256" key="2">
    <source>
        <dbReference type="ARBA" id="ARBA00022448"/>
    </source>
</evidence>
<keyword evidence="2" id="KW-0813">Transport</keyword>
<keyword evidence="7 10" id="KW-0411">Iron-sulfur</keyword>
<dbReference type="OrthoDB" id="9789468at2"/>
<dbReference type="FunCoup" id="A0A2S8SSF2">
    <property type="interactions" value="268"/>
</dbReference>
<dbReference type="PROSITE" id="PS51384">
    <property type="entry name" value="FAD_FR"/>
    <property type="match status" value="1"/>
</dbReference>
<reference evidence="12 13" key="1">
    <citation type="journal article" date="2018" name="Syst. Appl. Microbiol.">
        <title>Abditibacterium utsteinense sp. nov., the first cultivated member of candidate phylum FBP, isolated from ice-free Antarctic soil samples.</title>
        <authorList>
            <person name="Tahon G."/>
            <person name="Tytgat B."/>
            <person name="Lebbe L."/>
            <person name="Carlier A."/>
            <person name="Willems A."/>
        </authorList>
    </citation>
    <scope>NUCLEOTIDE SEQUENCE [LARGE SCALE GENOMIC DNA]</scope>
    <source>
        <strain evidence="12 13">LMG 29911</strain>
    </source>
</reference>
<evidence type="ECO:0000256" key="8">
    <source>
        <dbReference type="ARBA" id="ARBA00034078"/>
    </source>
</evidence>
<comment type="similarity">
    <text evidence="1">Belongs to the PyrK family.</text>
</comment>
<dbReference type="InterPro" id="IPR050353">
    <property type="entry name" value="PyrK_electron_transfer"/>
</dbReference>
<dbReference type="GO" id="GO:0006221">
    <property type="term" value="P:pyrimidine nucleotide biosynthetic process"/>
    <property type="evidence" value="ECO:0007669"/>
    <property type="project" value="InterPro"/>
</dbReference>
<dbReference type="PANTHER" id="PTHR43513:SF3">
    <property type="entry name" value="DIHYDROOROTATE DEHYDROGENASE B (NAD(+)), ELECTRON TRANSFER SUBUNIT-RELATED"/>
    <property type="match status" value="1"/>
</dbReference>
<evidence type="ECO:0000256" key="9">
    <source>
        <dbReference type="PIRSR" id="PIRSR006816-1"/>
    </source>
</evidence>
<keyword evidence="13" id="KW-1185">Reference proteome</keyword>
<accession>A0A2S8SSF2</accession>
<sequence>MNSSVLLKTLPLPTIPVQVMSEVVATSNVAPQHFLLSLRAPQIARFAQAGQFVHVLPRETRSCDPLLRRAFSIMAARDEEIDILFRAGGTGTLRLSQARVGDFLDVLGPLGRPFDKTLFHVKQDDVKQNDKPMPRPILVGGGVGVPPMVFLSKTFKDAGLAPLMIIGARGAAEVLGVDKFKQLEVETQIATDDGSLGRTGRVTNLLQVALQKMKSSEKANAPRAVIYACGPLPMLRAVAAMAERAQVPCQVSLEENMPCGIGVCNGCVVAMKNGDDAADSAASTAGDLHDTSDYGRYRRICITGPAVWANEIDWEAL</sequence>
<evidence type="ECO:0000256" key="1">
    <source>
        <dbReference type="ARBA" id="ARBA00006422"/>
    </source>
</evidence>
<dbReference type="EMBL" id="NIGF01000009">
    <property type="protein sequence ID" value="PQV63742.1"/>
    <property type="molecule type" value="Genomic_DNA"/>
</dbReference>
<feature type="binding site" evidence="10">
    <location>
        <position position="301"/>
    </location>
    <ligand>
        <name>[2Fe-2S] cluster</name>
        <dbReference type="ChEBI" id="CHEBI:190135"/>
    </ligand>
</feature>
<feature type="binding site" evidence="9">
    <location>
        <begin position="91"/>
        <end position="92"/>
    </location>
    <ligand>
        <name>FAD</name>
        <dbReference type="ChEBI" id="CHEBI:57692"/>
    </ligand>
</feature>
<dbReference type="SUPFAM" id="SSF52343">
    <property type="entry name" value="Ferredoxin reductase-like, C-terminal NADP-linked domain"/>
    <property type="match status" value="1"/>
</dbReference>
<evidence type="ECO:0000256" key="4">
    <source>
        <dbReference type="ARBA" id="ARBA00022723"/>
    </source>
</evidence>
<feature type="binding site" evidence="10">
    <location>
        <position position="264"/>
    </location>
    <ligand>
        <name>[2Fe-2S] cluster</name>
        <dbReference type="ChEBI" id="CHEBI:190135"/>
    </ligand>
</feature>
<comment type="cofactor">
    <cofactor evidence="8">
        <name>[2Fe-2S] cluster</name>
        <dbReference type="ChEBI" id="CHEBI:190135"/>
    </cofactor>
</comment>
<organism evidence="12 13">
    <name type="scientific">Abditibacterium utsteinense</name>
    <dbReference type="NCBI Taxonomy" id="1960156"/>
    <lineage>
        <taxon>Bacteria</taxon>
        <taxon>Pseudomonadati</taxon>
        <taxon>Abditibacteriota</taxon>
        <taxon>Abditibacteriia</taxon>
        <taxon>Abditibacteriales</taxon>
        <taxon>Abditibacteriaceae</taxon>
        <taxon>Abditibacterium</taxon>
    </lineage>
</organism>
<dbReference type="PANTHER" id="PTHR43513">
    <property type="entry name" value="DIHYDROOROTATE DEHYDROGENASE B (NAD(+)), ELECTRON TRANSFER SUBUNIT"/>
    <property type="match status" value="1"/>
</dbReference>
<dbReference type="InterPro" id="IPR017938">
    <property type="entry name" value="Riboflavin_synthase-like_b-brl"/>
</dbReference>
<dbReference type="AlphaFoldDB" id="A0A2S8SSF2"/>
<evidence type="ECO:0000256" key="7">
    <source>
        <dbReference type="ARBA" id="ARBA00023014"/>
    </source>
</evidence>
<evidence type="ECO:0000313" key="12">
    <source>
        <dbReference type="EMBL" id="PQV63742.1"/>
    </source>
</evidence>
<keyword evidence="6 10" id="KW-0408">Iron</keyword>
<evidence type="ECO:0000256" key="5">
    <source>
        <dbReference type="ARBA" id="ARBA00022982"/>
    </source>
</evidence>
<dbReference type="SUPFAM" id="SSF63380">
    <property type="entry name" value="Riboflavin synthase domain-like"/>
    <property type="match status" value="1"/>
</dbReference>
<protein>
    <submittedName>
        <fullName evidence="12">Dihydroorotate dehydrogenase electron transfer subunit</fullName>
    </submittedName>
</protein>
<dbReference type="PIRSF" id="PIRSF006816">
    <property type="entry name" value="Cyc3_hyd_g"/>
    <property type="match status" value="1"/>
</dbReference>
<feature type="binding site" evidence="9">
    <location>
        <begin position="69"/>
        <end position="72"/>
    </location>
    <ligand>
        <name>FAD</name>
        <dbReference type="ChEBI" id="CHEBI:57692"/>
    </ligand>
</feature>
<dbReference type="InterPro" id="IPR039261">
    <property type="entry name" value="FNR_nucleotide-bd"/>
</dbReference>
<feature type="binding site" evidence="9">
    <location>
        <begin position="84"/>
        <end position="86"/>
    </location>
    <ligand>
        <name>FAD</name>
        <dbReference type="ChEBI" id="CHEBI:57692"/>
    </ligand>
</feature>
<dbReference type="InParanoid" id="A0A2S8SSF2"/>
<dbReference type="InterPro" id="IPR037117">
    <property type="entry name" value="Dihydroorotate_DH_ele_sf"/>
</dbReference>
<evidence type="ECO:0000256" key="6">
    <source>
        <dbReference type="ARBA" id="ARBA00023004"/>
    </source>
</evidence>
<gene>
    <name evidence="12" type="ORF">B1R32_10982</name>
</gene>
<keyword evidence="4 10" id="KW-0479">Metal-binding</keyword>
<dbReference type="RefSeq" id="WP_105483903.1">
    <property type="nucleotide sequence ID" value="NZ_NIGF01000009.1"/>
</dbReference>
<dbReference type="CDD" id="cd06218">
    <property type="entry name" value="DHOD_e_trans"/>
    <property type="match status" value="1"/>
</dbReference>
<evidence type="ECO:0000313" key="13">
    <source>
        <dbReference type="Proteomes" id="UP000237684"/>
    </source>
</evidence>